<keyword evidence="3" id="KW-1185">Reference proteome</keyword>
<evidence type="ECO:0000256" key="1">
    <source>
        <dbReference type="SAM" id="SignalP"/>
    </source>
</evidence>
<name>A0AAQ3SQ87_PASNO</name>
<reference evidence="2 3" key="1">
    <citation type="submission" date="2024-02" db="EMBL/GenBank/DDBJ databases">
        <title>High-quality chromosome-scale genome assembly of Pensacola bahiagrass (Paspalum notatum Flugge var. saurae).</title>
        <authorList>
            <person name="Vega J.M."/>
            <person name="Podio M."/>
            <person name="Orjuela J."/>
            <person name="Siena L.A."/>
            <person name="Pessino S.C."/>
            <person name="Combes M.C."/>
            <person name="Mariac C."/>
            <person name="Albertini E."/>
            <person name="Pupilli F."/>
            <person name="Ortiz J.P.A."/>
            <person name="Leblanc O."/>
        </authorList>
    </citation>
    <scope>NUCLEOTIDE SEQUENCE [LARGE SCALE GENOMIC DNA]</scope>
    <source>
        <strain evidence="2">R1</strain>
        <tissue evidence="2">Leaf</tissue>
    </source>
</reference>
<dbReference type="EMBL" id="CP144746">
    <property type="protein sequence ID" value="WVZ58635.1"/>
    <property type="molecule type" value="Genomic_DNA"/>
</dbReference>
<evidence type="ECO:0000313" key="3">
    <source>
        <dbReference type="Proteomes" id="UP001341281"/>
    </source>
</evidence>
<keyword evidence="1" id="KW-0732">Signal</keyword>
<evidence type="ECO:0000313" key="2">
    <source>
        <dbReference type="EMBL" id="WVZ58636.1"/>
    </source>
</evidence>
<accession>A0AAQ3SQ87</accession>
<feature type="signal peptide" evidence="1">
    <location>
        <begin position="1"/>
        <end position="27"/>
    </location>
</feature>
<protein>
    <submittedName>
        <fullName evidence="2">Uncharacterized protein</fullName>
    </submittedName>
</protein>
<feature type="chain" id="PRO_5044712186" evidence="1">
    <location>
        <begin position="28"/>
        <end position="195"/>
    </location>
</feature>
<dbReference type="AlphaFoldDB" id="A0AAQ3SQ87"/>
<proteinExistence type="predicted"/>
<sequence length="195" mass="21277">MRPDERHGDTASFSTLASLALVPLSGAATGKACGWATPAAWATYGASEQRHLPLVRCSPSDVQSSAARKRSSLWSPVHDVVIVQGLPKLLSASYTALDPDHVLTDSSQIKEFQFQMQVCTMSQITAYQEYSDIADEGFPPSSFIKRKRDSERIMMLQALAPASNKKLVALQTPNRCSIGKKTLHGPRVQQRAALH</sequence>
<dbReference type="Proteomes" id="UP001341281">
    <property type="component" value="Chromosome 02"/>
</dbReference>
<organism evidence="2 3">
    <name type="scientific">Paspalum notatum var. saurae</name>
    <dbReference type="NCBI Taxonomy" id="547442"/>
    <lineage>
        <taxon>Eukaryota</taxon>
        <taxon>Viridiplantae</taxon>
        <taxon>Streptophyta</taxon>
        <taxon>Embryophyta</taxon>
        <taxon>Tracheophyta</taxon>
        <taxon>Spermatophyta</taxon>
        <taxon>Magnoliopsida</taxon>
        <taxon>Liliopsida</taxon>
        <taxon>Poales</taxon>
        <taxon>Poaceae</taxon>
        <taxon>PACMAD clade</taxon>
        <taxon>Panicoideae</taxon>
        <taxon>Andropogonodae</taxon>
        <taxon>Paspaleae</taxon>
        <taxon>Paspalinae</taxon>
        <taxon>Paspalum</taxon>
    </lineage>
</organism>
<gene>
    <name evidence="2" type="ORF">U9M48_008882</name>
</gene>
<dbReference type="EMBL" id="CP144746">
    <property type="protein sequence ID" value="WVZ58636.1"/>
    <property type="molecule type" value="Genomic_DNA"/>
</dbReference>